<dbReference type="AlphaFoldDB" id="A0AAW2V3T2"/>
<dbReference type="GO" id="GO:0008270">
    <property type="term" value="F:zinc ion binding"/>
    <property type="evidence" value="ECO:0007669"/>
    <property type="project" value="UniProtKB-KW"/>
</dbReference>
<dbReference type="EMBL" id="JACGWN010000011">
    <property type="protein sequence ID" value="KAL0422126.1"/>
    <property type="molecule type" value="Genomic_DNA"/>
</dbReference>
<dbReference type="InterPro" id="IPR003604">
    <property type="entry name" value="Matrin/U1-like-C_Znf_C2H2"/>
</dbReference>
<keyword evidence="1 4" id="KW-0479">Metal-binding</keyword>
<evidence type="ECO:0000313" key="6">
    <source>
        <dbReference type="EMBL" id="KAL0422126.1"/>
    </source>
</evidence>
<dbReference type="Pfam" id="PF00642">
    <property type="entry name" value="zf-CCCH"/>
    <property type="match status" value="1"/>
</dbReference>
<dbReference type="PANTHER" id="PTHR16465">
    <property type="entry name" value="NUCLEASE-RELATED"/>
    <property type="match status" value="1"/>
</dbReference>
<dbReference type="InterPro" id="IPR013085">
    <property type="entry name" value="U1-CZ_Znf_C2H2"/>
</dbReference>
<comment type="caution">
    <text evidence="6">The sequence shown here is derived from an EMBL/GenBank/DDBJ whole genome shotgun (WGS) entry which is preliminary data.</text>
</comment>
<feature type="zinc finger region" description="C3H1-type" evidence="4">
    <location>
        <begin position="87"/>
        <end position="107"/>
    </location>
</feature>
<evidence type="ECO:0000256" key="2">
    <source>
        <dbReference type="ARBA" id="ARBA00022771"/>
    </source>
</evidence>
<dbReference type="InterPro" id="IPR000571">
    <property type="entry name" value="Znf_CCCH"/>
</dbReference>
<feature type="domain" description="C3H1-type" evidence="5">
    <location>
        <begin position="87"/>
        <end position="107"/>
    </location>
</feature>
<evidence type="ECO:0000256" key="3">
    <source>
        <dbReference type="ARBA" id="ARBA00022833"/>
    </source>
</evidence>
<protein>
    <submittedName>
        <fullName evidence="6">Zinc finger CCCH domain-containing protein 3</fullName>
    </submittedName>
</protein>
<name>A0AAW2V3T2_9LAMI</name>
<evidence type="ECO:0000256" key="1">
    <source>
        <dbReference type="ARBA" id="ARBA00022723"/>
    </source>
</evidence>
<reference evidence="6" key="1">
    <citation type="submission" date="2020-06" db="EMBL/GenBank/DDBJ databases">
        <authorList>
            <person name="Li T."/>
            <person name="Hu X."/>
            <person name="Zhang T."/>
            <person name="Song X."/>
            <person name="Zhang H."/>
            <person name="Dai N."/>
            <person name="Sheng W."/>
            <person name="Hou X."/>
            <person name="Wei L."/>
        </authorList>
    </citation>
    <scope>NUCLEOTIDE SEQUENCE</scope>
    <source>
        <strain evidence="6">KEN1</strain>
        <tissue evidence="6">Leaf</tissue>
    </source>
</reference>
<dbReference type="SMART" id="SM00451">
    <property type="entry name" value="ZnF_U1"/>
    <property type="match status" value="1"/>
</dbReference>
<dbReference type="Pfam" id="PF06220">
    <property type="entry name" value="zf-U1"/>
    <property type="match status" value="1"/>
</dbReference>
<dbReference type="FunFam" id="3.30.160.60:FF:001849">
    <property type="entry name" value="Zinc finger CCCH domain-containing protein 3"/>
    <property type="match status" value="1"/>
</dbReference>
<dbReference type="SUPFAM" id="SSF57667">
    <property type="entry name" value="beta-beta-alpha zinc fingers"/>
    <property type="match status" value="1"/>
</dbReference>
<dbReference type="GO" id="GO:0005689">
    <property type="term" value="C:U12-type spliceosomal complex"/>
    <property type="evidence" value="ECO:0007669"/>
    <property type="project" value="TreeGrafter"/>
</dbReference>
<keyword evidence="3 4" id="KW-0862">Zinc</keyword>
<proteinExistence type="predicted"/>
<dbReference type="PANTHER" id="PTHR16465:SF0">
    <property type="entry name" value="ZINC FINGER MATRIN-TYPE PROTEIN 5"/>
    <property type="match status" value="1"/>
</dbReference>
<reference evidence="6" key="2">
    <citation type="journal article" date="2024" name="Plant">
        <title>Genomic evolution and insights into agronomic trait innovations of Sesamum species.</title>
        <authorList>
            <person name="Miao H."/>
            <person name="Wang L."/>
            <person name="Qu L."/>
            <person name="Liu H."/>
            <person name="Sun Y."/>
            <person name="Le M."/>
            <person name="Wang Q."/>
            <person name="Wei S."/>
            <person name="Zheng Y."/>
            <person name="Lin W."/>
            <person name="Duan Y."/>
            <person name="Cao H."/>
            <person name="Xiong S."/>
            <person name="Wang X."/>
            <person name="Wei L."/>
            <person name="Li C."/>
            <person name="Ma Q."/>
            <person name="Ju M."/>
            <person name="Zhao R."/>
            <person name="Li G."/>
            <person name="Mu C."/>
            <person name="Tian Q."/>
            <person name="Mei H."/>
            <person name="Zhang T."/>
            <person name="Gao T."/>
            <person name="Zhang H."/>
        </authorList>
    </citation>
    <scope>NUCLEOTIDE SEQUENCE</scope>
    <source>
        <strain evidence="6">KEN1</strain>
    </source>
</reference>
<dbReference type="GO" id="GO:0003676">
    <property type="term" value="F:nucleic acid binding"/>
    <property type="evidence" value="ECO:0007669"/>
    <property type="project" value="InterPro"/>
</dbReference>
<dbReference type="InterPro" id="IPR036236">
    <property type="entry name" value="Znf_C2H2_sf"/>
</dbReference>
<gene>
    <name evidence="6" type="ORF">Slati_3235500</name>
</gene>
<evidence type="ECO:0000259" key="5">
    <source>
        <dbReference type="PROSITE" id="PS50103"/>
    </source>
</evidence>
<keyword evidence="2 4" id="KW-0863">Zinc-finger</keyword>
<dbReference type="Gene3D" id="3.30.160.60">
    <property type="entry name" value="Classic Zinc Finger"/>
    <property type="match status" value="1"/>
</dbReference>
<sequence length="179" mass="20598">MPLGKYYCDYCDKQFQDTPAARRRHLQGVVHQRAKALWYDSLRSSSQLGLDQVQDPRSVGKGVCNRFVLTVILAANCCLESDYRLLFLNPKGSCRYGDSCKYYHPKKNLDNMYTQGTEGTSSVTNVQSRGIPGTALFLQLYFVEIKWEHRCKIYPPRCGLRQRVDIHPYPWSIGDKCAF</sequence>
<dbReference type="PROSITE" id="PS50103">
    <property type="entry name" value="ZF_C3H1"/>
    <property type="match status" value="1"/>
</dbReference>
<evidence type="ECO:0000256" key="4">
    <source>
        <dbReference type="PROSITE-ProRule" id="PRU00723"/>
    </source>
</evidence>
<organism evidence="6">
    <name type="scientific">Sesamum latifolium</name>
    <dbReference type="NCBI Taxonomy" id="2727402"/>
    <lineage>
        <taxon>Eukaryota</taxon>
        <taxon>Viridiplantae</taxon>
        <taxon>Streptophyta</taxon>
        <taxon>Embryophyta</taxon>
        <taxon>Tracheophyta</taxon>
        <taxon>Spermatophyta</taxon>
        <taxon>Magnoliopsida</taxon>
        <taxon>eudicotyledons</taxon>
        <taxon>Gunneridae</taxon>
        <taxon>Pentapetalae</taxon>
        <taxon>asterids</taxon>
        <taxon>lamiids</taxon>
        <taxon>Lamiales</taxon>
        <taxon>Pedaliaceae</taxon>
        <taxon>Sesamum</taxon>
    </lineage>
</organism>
<accession>A0AAW2V3T2</accession>